<feature type="domain" description="Zn(2)-C6 fungal-type" evidence="3">
    <location>
        <begin position="42"/>
        <end position="72"/>
    </location>
</feature>
<reference evidence="4 5" key="1">
    <citation type="submission" date="2016-04" db="EMBL/GenBank/DDBJ databases">
        <title>A degradative enzymes factory behind the ericoid mycorrhizal symbiosis.</title>
        <authorList>
            <consortium name="DOE Joint Genome Institute"/>
            <person name="Martino E."/>
            <person name="Morin E."/>
            <person name="Grelet G."/>
            <person name="Kuo A."/>
            <person name="Kohler A."/>
            <person name="Daghino S."/>
            <person name="Barry K."/>
            <person name="Choi C."/>
            <person name="Cichocki N."/>
            <person name="Clum A."/>
            <person name="Copeland A."/>
            <person name="Hainaut M."/>
            <person name="Haridas S."/>
            <person name="Labutti K."/>
            <person name="Lindquist E."/>
            <person name="Lipzen A."/>
            <person name="Khouja H.-R."/>
            <person name="Murat C."/>
            <person name="Ohm R."/>
            <person name="Olson A."/>
            <person name="Spatafora J."/>
            <person name="Veneault-Fourrey C."/>
            <person name="Henrissat B."/>
            <person name="Grigoriev I."/>
            <person name="Martin F."/>
            <person name="Perotto S."/>
        </authorList>
    </citation>
    <scope>NUCLEOTIDE SEQUENCE [LARGE SCALE GENOMIC DNA]</scope>
    <source>
        <strain evidence="4 5">F</strain>
    </source>
</reference>
<name>A0A2J6R6U2_HYAVF</name>
<dbReference type="GO" id="GO:0008270">
    <property type="term" value="F:zinc ion binding"/>
    <property type="evidence" value="ECO:0007669"/>
    <property type="project" value="InterPro"/>
</dbReference>
<dbReference type="CDD" id="cd00067">
    <property type="entry name" value="GAL4"/>
    <property type="match status" value="1"/>
</dbReference>
<dbReference type="SMART" id="SM00066">
    <property type="entry name" value="GAL4"/>
    <property type="match status" value="1"/>
</dbReference>
<dbReference type="GO" id="GO:0000981">
    <property type="term" value="F:DNA-binding transcription factor activity, RNA polymerase II-specific"/>
    <property type="evidence" value="ECO:0007669"/>
    <property type="project" value="InterPro"/>
</dbReference>
<feature type="region of interest" description="Disordered" evidence="2">
    <location>
        <begin position="16"/>
        <end position="39"/>
    </location>
</feature>
<evidence type="ECO:0000313" key="4">
    <source>
        <dbReference type="EMBL" id="PMD34236.1"/>
    </source>
</evidence>
<dbReference type="OrthoDB" id="416217at2759"/>
<dbReference type="EMBL" id="KZ613954">
    <property type="protein sequence ID" value="PMD34236.1"/>
    <property type="molecule type" value="Genomic_DNA"/>
</dbReference>
<dbReference type="Pfam" id="PF00172">
    <property type="entry name" value="Zn_clus"/>
    <property type="match status" value="1"/>
</dbReference>
<dbReference type="PANTHER" id="PTHR47657">
    <property type="entry name" value="STEROL REGULATORY ELEMENT-BINDING PROTEIN ECM22"/>
    <property type="match status" value="1"/>
</dbReference>
<evidence type="ECO:0000259" key="3">
    <source>
        <dbReference type="PROSITE" id="PS50048"/>
    </source>
</evidence>
<evidence type="ECO:0000256" key="1">
    <source>
        <dbReference type="ARBA" id="ARBA00023242"/>
    </source>
</evidence>
<dbReference type="PANTHER" id="PTHR47657:SF7">
    <property type="entry name" value="STEROL REGULATORY ELEMENT-BINDING PROTEIN ECM22"/>
    <property type="match status" value="1"/>
</dbReference>
<dbReference type="AlphaFoldDB" id="A0A2J6R6U2"/>
<proteinExistence type="predicted"/>
<dbReference type="Proteomes" id="UP000235786">
    <property type="component" value="Unassembled WGS sequence"/>
</dbReference>
<dbReference type="InterPro" id="IPR052400">
    <property type="entry name" value="Zn2-C6_fungal_TF"/>
</dbReference>
<evidence type="ECO:0000256" key="2">
    <source>
        <dbReference type="SAM" id="MobiDB-lite"/>
    </source>
</evidence>
<sequence length="547" mass="61372">MDANFSFFVLPDSAGSSPEKLQLDTEGNPLRKRQPHHKSRHGCATCKRRKVKCDETTPACLNCSKRNLQCSFKAPFGLRDANPKKKIQISPNSGTRQIAPYGSLVVLDKGQIEYPEGDFSCIYPFSASGHAMEVKDFWNYWKTAHHGPNAGFTGATGVTAVTGFARIPSFQWLQMLEEHSRDHRIGVACPTCFQRAGVLTDARVEEVDDVDLVPVRNLIELDPHISSIEKDLLLHFEEFTSENLALATSLWRTTVLTTALKCDFVKNAVLLVARSHKNHYSPSHNHSREVDLQYVSNTLSGLRSALNSEMTAANFEAIISCSILFVHYVWAQMEQELNGDIDIALCFRQTSDHFHGLKDCIIVAHEVFLQTKWARILLYSPRVNLERYLMQSQPISDKLESIFLHCISCGLGTGMTSNASENNMCAIRRLIIVLNVICIASPDIESSGLLPDIHRYLFTWPTSGRWSTKGFILQLGEGNPASLTILLYYYAAILRVNTEKIWWMRDAATKMISKLRPKLDGHCSRCIDLPLSLLAVPEQQNAVSCNL</sequence>
<dbReference type="InterPro" id="IPR036864">
    <property type="entry name" value="Zn2-C6_fun-type_DNA-bd_sf"/>
</dbReference>
<accession>A0A2J6R6U2</accession>
<dbReference type="Gene3D" id="4.10.240.10">
    <property type="entry name" value="Zn(2)-C6 fungal-type DNA-binding domain"/>
    <property type="match status" value="1"/>
</dbReference>
<dbReference type="InterPro" id="IPR001138">
    <property type="entry name" value="Zn2Cys6_DnaBD"/>
</dbReference>
<protein>
    <recommendedName>
        <fullName evidence="3">Zn(2)-C6 fungal-type domain-containing protein</fullName>
    </recommendedName>
</protein>
<keyword evidence="5" id="KW-1185">Reference proteome</keyword>
<organism evidence="4 5">
    <name type="scientific">Hyaloscypha variabilis (strain UAMH 11265 / GT02V1 / F)</name>
    <name type="common">Meliniomyces variabilis</name>
    <dbReference type="NCBI Taxonomy" id="1149755"/>
    <lineage>
        <taxon>Eukaryota</taxon>
        <taxon>Fungi</taxon>
        <taxon>Dikarya</taxon>
        <taxon>Ascomycota</taxon>
        <taxon>Pezizomycotina</taxon>
        <taxon>Leotiomycetes</taxon>
        <taxon>Helotiales</taxon>
        <taxon>Hyaloscyphaceae</taxon>
        <taxon>Hyaloscypha</taxon>
        <taxon>Hyaloscypha variabilis</taxon>
    </lineage>
</organism>
<keyword evidence="1" id="KW-0539">Nucleus</keyword>
<feature type="compositionally biased region" description="Basic residues" evidence="2">
    <location>
        <begin position="30"/>
        <end position="39"/>
    </location>
</feature>
<gene>
    <name evidence="4" type="ORF">L207DRAFT_638775</name>
</gene>
<dbReference type="SUPFAM" id="SSF57701">
    <property type="entry name" value="Zn2/Cys6 DNA-binding domain"/>
    <property type="match status" value="1"/>
</dbReference>
<dbReference type="PROSITE" id="PS00463">
    <property type="entry name" value="ZN2_CY6_FUNGAL_1"/>
    <property type="match status" value="1"/>
</dbReference>
<evidence type="ECO:0000313" key="5">
    <source>
        <dbReference type="Proteomes" id="UP000235786"/>
    </source>
</evidence>
<dbReference type="PROSITE" id="PS50048">
    <property type="entry name" value="ZN2_CY6_FUNGAL_2"/>
    <property type="match status" value="1"/>
</dbReference>